<gene>
    <name evidence="2" type="ORF">MYCIT1_LOCUS37267</name>
</gene>
<reference evidence="2" key="1">
    <citation type="submission" date="2023-11" db="EMBL/GenBank/DDBJ databases">
        <authorList>
            <person name="De Vega J J."/>
            <person name="De Vega J J."/>
        </authorList>
    </citation>
    <scope>NUCLEOTIDE SEQUENCE</scope>
</reference>
<organism evidence="2 3">
    <name type="scientific">Mycena citricolor</name>
    <dbReference type="NCBI Taxonomy" id="2018698"/>
    <lineage>
        <taxon>Eukaryota</taxon>
        <taxon>Fungi</taxon>
        <taxon>Dikarya</taxon>
        <taxon>Basidiomycota</taxon>
        <taxon>Agaricomycotina</taxon>
        <taxon>Agaricomycetes</taxon>
        <taxon>Agaricomycetidae</taxon>
        <taxon>Agaricales</taxon>
        <taxon>Marasmiineae</taxon>
        <taxon>Mycenaceae</taxon>
        <taxon>Mycena</taxon>
    </lineage>
</organism>
<evidence type="ECO:0000313" key="2">
    <source>
        <dbReference type="EMBL" id="CAK5284200.1"/>
    </source>
</evidence>
<protein>
    <submittedName>
        <fullName evidence="2">Uncharacterized protein</fullName>
    </submittedName>
</protein>
<dbReference type="AlphaFoldDB" id="A0AAD2Q7G6"/>
<sequence>MEADQYSIDRNDRWLCTSLSNPRYPLQPSTLMLDSVPASPLCSPQKSLSDFPDLSSRKMRLRRCKTSSSLFAAKVSLELPTKTDPSVYLTVRGGKTSVGSFSPIPDAQSALRVLAKPARHPVLAWISGPSVTPSPPKLLTAIPSISRTASSSPVSSPTTTAATSLSDYDRNYYHPTKMPTPRATEHSQTTTPCGTPPGLASLERSSRLCTTFVHCATCGTSGSKFPSCGRCGQSWCSRACRLPGGVRHSCAPVSGQPI</sequence>
<evidence type="ECO:0000313" key="3">
    <source>
        <dbReference type="Proteomes" id="UP001295794"/>
    </source>
</evidence>
<comment type="caution">
    <text evidence="2">The sequence shown here is derived from an EMBL/GenBank/DDBJ whole genome shotgun (WGS) entry which is preliminary data.</text>
</comment>
<feature type="region of interest" description="Disordered" evidence="1">
    <location>
        <begin position="146"/>
        <end position="194"/>
    </location>
</feature>
<name>A0AAD2Q7G6_9AGAR</name>
<evidence type="ECO:0000256" key="1">
    <source>
        <dbReference type="SAM" id="MobiDB-lite"/>
    </source>
</evidence>
<dbReference type="EMBL" id="CAVNYO010000478">
    <property type="protein sequence ID" value="CAK5284200.1"/>
    <property type="molecule type" value="Genomic_DNA"/>
</dbReference>
<accession>A0AAD2Q7G6</accession>
<feature type="compositionally biased region" description="Low complexity" evidence="1">
    <location>
        <begin position="146"/>
        <end position="166"/>
    </location>
</feature>
<dbReference type="Proteomes" id="UP001295794">
    <property type="component" value="Unassembled WGS sequence"/>
</dbReference>
<keyword evidence="3" id="KW-1185">Reference proteome</keyword>
<proteinExistence type="predicted"/>